<evidence type="ECO:0000313" key="2">
    <source>
        <dbReference type="Proteomes" id="UP000242367"/>
    </source>
</evidence>
<accession>A0A2P4URD8</accession>
<comment type="caution">
    <text evidence="1">The sequence shown here is derived from an EMBL/GenBank/DDBJ whole genome shotgun (WGS) entry which is preliminary data.</text>
</comment>
<keyword evidence="2" id="KW-1185">Reference proteome</keyword>
<sequence>MIVSWSPCVCAPSVALGEGRQGHRTYLCLACKDERRTTLCYLPAHVPAS</sequence>
<name>A0A2P4URD8_9ACTN</name>
<dbReference type="Proteomes" id="UP000242367">
    <property type="component" value="Unassembled WGS sequence"/>
</dbReference>
<dbReference type="EMBL" id="MTBP01000001">
    <property type="protein sequence ID" value="POM27596.1"/>
    <property type="molecule type" value="Genomic_DNA"/>
</dbReference>
<evidence type="ECO:0000313" key="1">
    <source>
        <dbReference type="EMBL" id="POM27596.1"/>
    </source>
</evidence>
<organism evidence="1 2">
    <name type="scientific">Actinomadura rubteroloni</name>
    <dbReference type="NCBI Taxonomy" id="1926885"/>
    <lineage>
        <taxon>Bacteria</taxon>
        <taxon>Bacillati</taxon>
        <taxon>Actinomycetota</taxon>
        <taxon>Actinomycetes</taxon>
        <taxon>Streptosporangiales</taxon>
        <taxon>Thermomonosporaceae</taxon>
        <taxon>Actinomadura</taxon>
    </lineage>
</organism>
<dbReference type="AlphaFoldDB" id="A0A2P4URD8"/>
<reference evidence="1 2" key="1">
    <citation type="journal article" date="2017" name="Chemistry">
        <title>Isolation, Biosynthesis and Chemical Modifications of Rubterolones A-F: Rare Tropolone Alkaloids from Actinomadura sp. 5-2.</title>
        <authorList>
            <person name="Guo H."/>
            <person name="Benndorf R."/>
            <person name="Leichnitz D."/>
            <person name="Klassen J.L."/>
            <person name="Vollmers J."/>
            <person name="Gorls H."/>
            <person name="Steinacker M."/>
            <person name="Weigel C."/>
            <person name="Dahse H.M."/>
            <person name="Kaster A.K."/>
            <person name="de Beer Z.W."/>
            <person name="Poulsen M."/>
            <person name="Beemelmanns C."/>
        </authorList>
    </citation>
    <scope>NUCLEOTIDE SEQUENCE [LARGE SCALE GENOMIC DNA]</scope>
    <source>
        <strain evidence="1 2">5-2</strain>
    </source>
</reference>
<gene>
    <name evidence="1" type="ORF">BTM25_20120</name>
</gene>
<protein>
    <submittedName>
        <fullName evidence="1">Uncharacterized protein</fullName>
    </submittedName>
</protein>
<proteinExistence type="predicted"/>